<evidence type="ECO:0000259" key="2">
    <source>
        <dbReference type="SMART" id="SM00385"/>
    </source>
</evidence>
<accession>K0SFI6</accession>
<comment type="caution">
    <text evidence="3">The sequence shown here is derived from an EMBL/GenBank/DDBJ whole genome shotgun (WGS) entry which is preliminary data.</text>
</comment>
<name>K0SFI6_THAOC</name>
<dbReference type="SMART" id="SM00385">
    <property type="entry name" value="CYCLIN"/>
    <property type="match status" value="1"/>
</dbReference>
<comment type="similarity">
    <text evidence="1">Belongs to the cyclin family.</text>
</comment>
<dbReference type="FunFam" id="1.10.472.10:FF:000093">
    <property type="entry name" value="Predicted protein"/>
    <property type="match status" value="1"/>
</dbReference>
<dbReference type="SUPFAM" id="SSF47954">
    <property type="entry name" value="Cyclin-like"/>
    <property type="match status" value="1"/>
</dbReference>
<dbReference type="Proteomes" id="UP000266841">
    <property type="component" value="Unassembled WGS sequence"/>
</dbReference>
<feature type="domain" description="Cyclin-like" evidence="2">
    <location>
        <begin position="50"/>
        <end position="140"/>
    </location>
</feature>
<dbReference type="Gene3D" id="1.10.472.10">
    <property type="entry name" value="Cyclin-like"/>
    <property type="match status" value="2"/>
</dbReference>
<organism evidence="3 4">
    <name type="scientific">Thalassiosira oceanica</name>
    <name type="common">Marine diatom</name>
    <dbReference type="NCBI Taxonomy" id="159749"/>
    <lineage>
        <taxon>Eukaryota</taxon>
        <taxon>Sar</taxon>
        <taxon>Stramenopiles</taxon>
        <taxon>Ochrophyta</taxon>
        <taxon>Bacillariophyta</taxon>
        <taxon>Coscinodiscophyceae</taxon>
        <taxon>Thalassiosirophycidae</taxon>
        <taxon>Thalassiosirales</taxon>
        <taxon>Thalassiosiraceae</taxon>
        <taxon>Thalassiosira</taxon>
    </lineage>
</organism>
<keyword evidence="1" id="KW-0195">Cyclin</keyword>
<evidence type="ECO:0000256" key="1">
    <source>
        <dbReference type="RuleBase" id="RU000383"/>
    </source>
</evidence>
<evidence type="ECO:0000313" key="3">
    <source>
        <dbReference type="EMBL" id="EJK57397.1"/>
    </source>
</evidence>
<keyword evidence="4" id="KW-1185">Reference proteome</keyword>
<dbReference type="AlphaFoldDB" id="K0SFI6"/>
<evidence type="ECO:0000313" key="4">
    <source>
        <dbReference type="Proteomes" id="UP000266841"/>
    </source>
</evidence>
<dbReference type="EMBL" id="AGNL01028353">
    <property type="protein sequence ID" value="EJK57397.1"/>
    <property type="molecule type" value="Genomic_DNA"/>
</dbReference>
<dbReference type="InterPro" id="IPR006671">
    <property type="entry name" value="Cyclin_N"/>
</dbReference>
<reference evidence="3 4" key="1">
    <citation type="journal article" date="2012" name="Genome Biol.">
        <title>Genome and low-iron response of an oceanic diatom adapted to chronic iron limitation.</title>
        <authorList>
            <person name="Lommer M."/>
            <person name="Specht M."/>
            <person name="Roy A.S."/>
            <person name="Kraemer L."/>
            <person name="Andreson R."/>
            <person name="Gutowska M.A."/>
            <person name="Wolf J."/>
            <person name="Bergner S.V."/>
            <person name="Schilhabel M.B."/>
            <person name="Klostermeier U.C."/>
            <person name="Beiko R.G."/>
            <person name="Rosenstiel P."/>
            <person name="Hippler M."/>
            <person name="Laroche J."/>
        </authorList>
    </citation>
    <scope>NUCLEOTIDE SEQUENCE [LARGE SCALE GENOMIC DNA]</scope>
    <source>
        <strain evidence="3 4">CCMP1005</strain>
    </source>
</reference>
<dbReference type="eggNOG" id="KOG0654">
    <property type="taxonomic scope" value="Eukaryota"/>
</dbReference>
<proteinExistence type="inferred from homology"/>
<dbReference type="InterPro" id="IPR036915">
    <property type="entry name" value="Cyclin-like_sf"/>
</dbReference>
<dbReference type="OMA" id="IMEYSIC"/>
<sequence>MSINCNNIASIVDTLAALRSQEDSAPRCRNYFCFTHSSIIDETCRVAMVDWLSIVGSTLGFSQDTVWTSTSLFDRFMASERCPEECFTSKKIYQLAAITCFYLSAKIIEPITIGVDTLCQICRGTYSEDDITSMERSILEALEWRVSCPQPIDFVRHILRMLPDSGSANILEQSVAEFMTVASKDIYFSTQKPSAVGLTCLASALAEHEALLNAAETMKLRRQLSDSVCLDMCSMEILESRRRLSSCMTPSKPSHSISTKYVQTPSSPVSATQVIARQA</sequence>
<protein>
    <recommendedName>
        <fullName evidence="2">Cyclin-like domain-containing protein</fullName>
    </recommendedName>
</protein>
<dbReference type="InterPro" id="IPR039361">
    <property type="entry name" value="Cyclin"/>
</dbReference>
<dbReference type="InterPro" id="IPR013763">
    <property type="entry name" value="Cyclin-like_dom"/>
</dbReference>
<dbReference type="OrthoDB" id="5590282at2759"/>
<dbReference type="PANTHER" id="PTHR10177">
    <property type="entry name" value="CYCLINS"/>
    <property type="match status" value="1"/>
</dbReference>
<dbReference type="Pfam" id="PF00134">
    <property type="entry name" value="Cyclin_N"/>
    <property type="match status" value="1"/>
</dbReference>
<gene>
    <name evidence="3" type="ORF">THAOC_22561</name>
</gene>